<feature type="region of interest" description="Disordered" evidence="1">
    <location>
        <begin position="100"/>
        <end position="119"/>
    </location>
</feature>
<reference evidence="2 3" key="1">
    <citation type="submission" date="2018-06" db="EMBL/GenBank/DDBJ databases">
        <title>Genome analysis of cellulolytic fungus Trichoderma lentiforme CFAM-422.</title>
        <authorList>
            <person name="Steindorff A.S."/>
            <person name="Formighieri E.F."/>
            <person name="Midorikawa G.E.O."/>
            <person name="Tamietti M.S."/>
            <person name="Ramos E.Z."/>
            <person name="Silva A.S."/>
            <person name="Bon E.P.S."/>
            <person name="Mendes T.D."/>
            <person name="Damaso M.C.T."/>
            <person name="Favaro L.C.L."/>
        </authorList>
    </citation>
    <scope>NUCLEOTIDE SEQUENCE [LARGE SCALE GENOMIC DNA]</scope>
    <source>
        <strain evidence="2 3">CFAM-422</strain>
    </source>
</reference>
<protein>
    <submittedName>
        <fullName evidence="2">Uncharacterized protein</fullName>
    </submittedName>
</protein>
<proteinExistence type="predicted"/>
<name>A0A9P4X6F4_9HYPO</name>
<evidence type="ECO:0000256" key="1">
    <source>
        <dbReference type="SAM" id="MobiDB-lite"/>
    </source>
</evidence>
<comment type="caution">
    <text evidence="2">The sequence shown here is derived from an EMBL/GenBank/DDBJ whole genome shotgun (WGS) entry which is preliminary data.</text>
</comment>
<sequence>MARFIPDFDKLLTQLGYDYNSSELRRSLAFKNALSSFVQQYASPNGTKGSELNNWQTQKEEFAQMAVMFLDGHRQGELFWPDDIKHPFSNRLKYTTNYRHTSQHADQLPSPPVAGQNTPPKDIKVQYNIYYEDETRLNYSDWHPEPGFKPQSLDEFLCQVPGGECAVGGRFVLSGLGFQVNRSIFDDKDFVRVMCEFDHWFVQCSAGFDEDLSMEDKTFTVDIYLEEHKPTASWIFSCKQN</sequence>
<evidence type="ECO:0000313" key="3">
    <source>
        <dbReference type="Proteomes" id="UP000801864"/>
    </source>
</evidence>
<evidence type="ECO:0000313" key="2">
    <source>
        <dbReference type="EMBL" id="KAF3060559.1"/>
    </source>
</evidence>
<gene>
    <name evidence="2" type="ORF">CFAM422_011335</name>
</gene>
<dbReference type="AlphaFoldDB" id="A0A9P4X6F4"/>
<dbReference type="Proteomes" id="UP000801864">
    <property type="component" value="Unassembled WGS sequence"/>
</dbReference>
<organism evidence="2 3">
    <name type="scientific">Trichoderma lentiforme</name>
    <dbReference type="NCBI Taxonomy" id="1567552"/>
    <lineage>
        <taxon>Eukaryota</taxon>
        <taxon>Fungi</taxon>
        <taxon>Dikarya</taxon>
        <taxon>Ascomycota</taxon>
        <taxon>Pezizomycotina</taxon>
        <taxon>Sordariomycetes</taxon>
        <taxon>Hypocreomycetidae</taxon>
        <taxon>Hypocreales</taxon>
        <taxon>Hypocreaceae</taxon>
        <taxon>Trichoderma</taxon>
    </lineage>
</organism>
<accession>A0A9P4X6F4</accession>
<dbReference type="EMBL" id="QLNT01000023">
    <property type="protein sequence ID" value="KAF3060559.1"/>
    <property type="molecule type" value="Genomic_DNA"/>
</dbReference>
<keyword evidence="3" id="KW-1185">Reference proteome</keyword>